<dbReference type="OrthoDB" id="9805830at2"/>
<evidence type="ECO:0000313" key="2">
    <source>
        <dbReference type="Proteomes" id="UP000245533"/>
    </source>
</evidence>
<comment type="caution">
    <text evidence="1">The sequence shown here is derived from an EMBL/GenBank/DDBJ whole genome shotgun (WGS) entry which is preliminary data.</text>
</comment>
<name>A0A316TPK7_9BACT</name>
<dbReference type="EMBL" id="QGGB01000012">
    <property type="protein sequence ID" value="PWN05129.1"/>
    <property type="molecule type" value="Genomic_DNA"/>
</dbReference>
<sequence>MRTTLDIPKKLMDEAMKATGAKTKSQLIKDALQAEIDRVKRKRLIARKGTVDLDIDLDTLRDRS</sequence>
<dbReference type="RefSeq" id="WP_109648205.1">
    <property type="nucleotide sequence ID" value="NZ_QGGB01000012.1"/>
</dbReference>
<keyword evidence="2" id="KW-1185">Reference proteome</keyword>
<proteinExistence type="predicted"/>
<gene>
    <name evidence="1" type="ORF">DDZ15_16315</name>
</gene>
<organism evidence="1 2">
    <name type="scientific">Rhodohalobacter mucosus</name>
    <dbReference type="NCBI Taxonomy" id="2079485"/>
    <lineage>
        <taxon>Bacteria</taxon>
        <taxon>Pseudomonadati</taxon>
        <taxon>Balneolota</taxon>
        <taxon>Balneolia</taxon>
        <taxon>Balneolales</taxon>
        <taxon>Balneolaceae</taxon>
        <taxon>Rhodohalobacter</taxon>
    </lineage>
</organism>
<reference evidence="1 2" key="1">
    <citation type="submission" date="2018-05" db="EMBL/GenBank/DDBJ databases">
        <title>Rhodohalobacter halophilus gen. nov., sp. nov., a moderately halophilic member of the family Balneolaceae.</title>
        <authorList>
            <person name="Liu Z.-W."/>
        </authorList>
    </citation>
    <scope>NUCLEOTIDE SEQUENCE [LARGE SCALE GENOMIC DNA]</scope>
    <source>
        <strain evidence="1 2">8A47</strain>
    </source>
</reference>
<evidence type="ECO:0000313" key="1">
    <source>
        <dbReference type="EMBL" id="PWN05129.1"/>
    </source>
</evidence>
<dbReference type="Proteomes" id="UP000245533">
    <property type="component" value="Unassembled WGS sequence"/>
</dbReference>
<protein>
    <recommendedName>
        <fullName evidence="3">Antitoxin of type II TA system, VapB</fullName>
    </recommendedName>
</protein>
<evidence type="ECO:0008006" key="3">
    <source>
        <dbReference type="Google" id="ProtNLM"/>
    </source>
</evidence>
<dbReference type="InterPro" id="IPR019239">
    <property type="entry name" value="VapB_antitoxin"/>
</dbReference>
<dbReference type="Pfam" id="PF09957">
    <property type="entry name" value="VapB_antitoxin"/>
    <property type="match status" value="1"/>
</dbReference>
<dbReference type="AlphaFoldDB" id="A0A316TPK7"/>
<accession>A0A316TPK7</accession>